<organism evidence="1 2">
    <name type="scientific">Aegilops tauschii subsp. strangulata</name>
    <name type="common">Goatgrass</name>
    <dbReference type="NCBI Taxonomy" id="200361"/>
    <lineage>
        <taxon>Eukaryota</taxon>
        <taxon>Viridiplantae</taxon>
        <taxon>Streptophyta</taxon>
        <taxon>Embryophyta</taxon>
        <taxon>Tracheophyta</taxon>
        <taxon>Spermatophyta</taxon>
        <taxon>Magnoliopsida</taxon>
        <taxon>Liliopsida</taxon>
        <taxon>Poales</taxon>
        <taxon>Poaceae</taxon>
        <taxon>BOP clade</taxon>
        <taxon>Pooideae</taxon>
        <taxon>Triticodae</taxon>
        <taxon>Triticeae</taxon>
        <taxon>Triticinae</taxon>
        <taxon>Aegilops</taxon>
    </lineage>
</organism>
<dbReference type="AlphaFoldDB" id="A0A453MGF4"/>
<proteinExistence type="predicted"/>
<evidence type="ECO:0000313" key="2">
    <source>
        <dbReference type="Proteomes" id="UP000015105"/>
    </source>
</evidence>
<reference evidence="1" key="5">
    <citation type="journal article" date="2021" name="G3 (Bethesda)">
        <title>Aegilops tauschii genome assembly Aet v5.0 features greater sequence contiguity and improved annotation.</title>
        <authorList>
            <person name="Wang L."/>
            <person name="Zhu T."/>
            <person name="Rodriguez J.C."/>
            <person name="Deal K.R."/>
            <person name="Dubcovsky J."/>
            <person name="McGuire P.E."/>
            <person name="Lux T."/>
            <person name="Spannagl M."/>
            <person name="Mayer K.F.X."/>
            <person name="Baldrich P."/>
            <person name="Meyers B.C."/>
            <person name="Huo N."/>
            <person name="Gu Y.Q."/>
            <person name="Zhou H."/>
            <person name="Devos K.M."/>
            <person name="Bennetzen J.L."/>
            <person name="Unver T."/>
            <person name="Budak H."/>
            <person name="Gulick P.J."/>
            <person name="Galiba G."/>
            <person name="Kalapos B."/>
            <person name="Nelson D.R."/>
            <person name="Li P."/>
            <person name="You F.M."/>
            <person name="Luo M.C."/>
            <person name="Dvorak J."/>
        </authorList>
    </citation>
    <scope>NUCLEOTIDE SEQUENCE [LARGE SCALE GENOMIC DNA]</scope>
    <source>
        <strain evidence="1">cv. AL8/78</strain>
    </source>
</reference>
<keyword evidence="2" id="KW-1185">Reference proteome</keyword>
<reference evidence="1" key="3">
    <citation type="journal article" date="2017" name="Nature">
        <title>Genome sequence of the progenitor of the wheat D genome Aegilops tauschii.</title>
        <authorList>
            <person name="Luo M.C."/>
            <person name="Gu Y.Q."/>
            <person name="Puiu D."/>
            <person name="Wang H."/>
            <person name="Twardziok S.O."/>
            <person name="Deal K.R."/>
            <person name="Huo N."/>
            <person name="Zhu T."/>
            <person name="Wang L."/>
            <person name="Wang Y."/>
            <person name="McGuire P.E."/>
            <person name="Liu S."/>
            <person name="Long H."/>
            <person name="Ramasamy R.K."/>
            <person name="Rodriguez J.C."/>
            <person name="Van S.L."/>
            <person name="Yuan L."/>
            <person name="Wang Z."/>
            <person name="Xia Z."/>
            <person name="Xiao L."/>
            <person name="Anderson O.D."/>
            <person name="Ouyang S."/>
            <person name="Liang Y."/>
            <person name="Zimin A.V."/>
            <person name="Pertea G."/>
            <person name="Qi P."/>
            <person name="Bennetzen J.L."/>
            <person name="Dai X."/>
            <person name="Dawson M.W."/>
            <person name="Muller H.G."/>
            <person name="Kugler K."/>
            <person name="Rivarola-Duarte L."/>
            <person name="Spannagl M."/>
            <person name="Mayer K.F.X."/>
            <person name="Lu F.H."/>
            <person name="Bevan M.W."/>
            <person name="Leroy P."/>
            <person name="Li P."/>
            <person name="You F.M."/>
            <person name="Sun Q."/>
            <person name="Liu Z."/>
            <person name="Lyons E."/>
            <person name="Wicker T."/>
            <person name="Salzberg S.L."/>
            <person name="Devos K.M."/>
            <person name="Dvorak J."/>
        </authorList>
    </citation>
    <scope>NUCLEOTIDE SEQUENCE [LARGE SCALE GENOMIC DNA]</scope>
    <source>
        <strain evidence="1">cv. AL8/78</strain>
    </source>
</reference>
<dbReference type="Proteomes" id="UP000015105">
    <property type="component" value="Chromosome 5D"/>
</dbReference>
<dbReference type="Gramene" id="AET5Gv21173100.1">
    <property type="protein sequence ID" value="AET5Gv21173100.1"/>
    <property type="gene ID" value="AET5Gv21173100"/>
</dbReference>
<name>A0A453MGF4_AEGTS</name>
<evidence type="ECO:0000313" key="1">
    <source>
        <dbReference type="EnsemblPlants" id="AET5Gv21173100.1"/>
    </source>
</evidence>
<protein>
    <submittedName>
        <fullName evidence="1">Uncharacterized protein</fullName>
    </submittedName>
</protein>
<accession>A0A453MGF4</accession>
<sequence>MGSALDVSLGEKVDSPQPLFTSDEVLRVRLDMYHLKESQNSEESLFNCQAAKEELRADFTRTMTYYYHAIRDGIKAKSYSHFFHQFTGEYSSPCCNYIEPTTLDGDLQYIEFFDKLMESARYRETRDGVLAKAIVMANKLFNKMLFFQIKIAVDECLQLMEHLEKMGQRHQLYYYVVHELLIKRKDRQDIIDQIREEKVQLVYDLTEFAGLDLEDCESTVQDTVDHLIDLTGAKSPPKKSIKDGTYKRIICNEVDKLFPGDIELYTYFLKKKMETAEEHNVIPKGTCEHLGGLCSFDSRDKKLGITKCITCYCSVNGFAYPTPEGA</sequence>
<reference evidence="2" key="2">
    <citation type="journal article" date="2017" name="Nat. Plants">
        <title>The Aegilops tauschii genome reveals multiple impacts of transposons.</title>
        <authorList>
            <person name="Zhao G."/>
            <person name="Zou C."/>
            <person name="Li K."/>
            <person name="Wang K."/>
            <person name="Li T."/>
            <person name="Gao L."/>
            <person name="Zhang X."/>
            <person name="Wang H."/>
            <person name="Yang Z."/>
            <person name="Liu X."/>
            <person name="Jiang W."/>
            <person name="Mao L."/>
            <person name="Kong X."/>
            <person name="Jiao Y."/>
            <person name="Jia J."/>
        </authorList>
    </citation>
    <scope>NUCLEOTIDE SEQUENCE [LARGE SCALE GENOMIC DNA]</scope>
    <source>
        <strain evidence="2">cv. AL8/78</strain>
    </source>
</reference>
<reference evidence="2" key="1">
    <citation type="journal article" date="2014" name="Science">
        <title>Ancient hybridizations among the ancestral genomes of bread wheat.</title>
        <authorList>
            <consortium name="International Wheat Genome Sequencing Consortium,"/>
            <person name="Marcussen T."/>
            <person name="Sandve S.R."/>
            <person name="Heier L."/>
            <person name="Spannagl M."/>
            <person name="Pfeifer M."/>
            <person name="Jakobsen K.S."/>
            <person name="Wulff B.B."/>
            <person name="Steuernagel B."/>
            <person name="Mayer K.F."/>
            <person name="Olsen O.A."/>
        </authorList>
    </citation>
    <scope>NUCLEOTIDE SEQUENCE [LARGE SCALE GENOMIC DNA]</scope>
    <source>
        <strain evidence="2">cv. AL8/78</strain>
    </source>
</reference>
<dbReference type="EnsemblPlants" id="AET5Gv21173100.1">
    <property type="protein sequence ID" value="AET5Gv21173100.1"/>
    <property type="gene ID" value="AET5Gv21173100"/>
</dbReference>
<reference evidence="1" key="4">
    <citation type="submission" date="2019-03" db="UniProtKB">
        <authorList>
            <consortium name="EnsemblPlants"/>
        </authorList>
    </citation>
    <scope>IDENTIFICATION</scope>
</reference>